<feature type="compositionally biased region" description="Basic and acidic residues" evidence="1">
    <location>
        <begin position="31"/>
        <end position="123"/>
    </location>
</feature>
<dbReference type="AlphaFoldDB" id="A0A8B6GR94"/>
<name>A0A8B6GR94_MYTGA</name>
<reference evidence="2" key="1">
    <citation type="submission" date="2018-11" db="EMBL/GenBank/DDBJ databases">
        <authorList>
            <person name="Alioto T."/>
            <person name="Alioto T."/>
        </authorList>
    </citation>
    <scope>NUCLEOTIDE SEQUENCE</scope>
</reference>
<evidence type="ECO:0000313" key="3">
    <source>
        <dbReference type="Proteomes" id="UP000596742"/>
    </source>
</evidence>
<evidence type="ECO:0000256" key="1">
    <source>
        <dbReference type="SAM" id="MobiDB-lite"/>
    </source>
</evidence>
<feature type="compositionally biased region" description="Polar residues" evidence="1">
    <location>
        <begin position="221"/>
        <end position="238"/>
    </location>
</feature>
<feature type="region of interest" description="Disordered" evidence="1">
    <location>
        <begin position="221"/>
        <end position="245"/>
    </location>
</feature>
<dbReference type="EMBL" id="UYJE01008849">
    <property type="protein sequence ID" value="VDI67880.1"/>
    <property type="molecule type" value="Genomic_DNA"/>
</dbReference>
<accession>A0A8B6GR94</accession>
<gene>
    <name evidence="2" type="ORF">MGAL_10B040111</name>
</gene>
<keyword evidence="3" id="KW-1185">Reference proteome</keyword>
<dbReference type="Proteomes" id="UP000596742">
    <property type="component" value="Unassembled WGS sequence"/>
</dbReference>
<evidence type="ECO:0000313" key="2">
    <source>
        <dbReference type="EMBL" id="VDI67880.1"/>
    </source>
</evidence>
<feature type="compositionally biased region" description="Basic and acidic residues" evidence="1">
    <location>
        <begin position="131"/>
        <end position="192"/>
    </location>
</feature>
<protein>
    <submittedName>
        <fullName evidence="2">Uncharacterized protein</fullName>
    </submittedName>
</protein>
<organism evidence="2 3">
    <name type="scientific">Mytilus galloprovincialis</name>
    <name type="common">Mediterranean mussel</name>
    <dbReference type="NCBI Taxonomy" id="29158"/>
    <lineage>
        <taxon>Eukaryota</taxon>
        <taxon>Metazoa</taxon>
        <taxon>Spiralia</taxon>
        <taxon>Lophotrochozoa</taxon>
        <taxon>Mollusca</taxon>
        <taxon>Bivalvia</taxon>
        <taxon>Autobranchia</taxon>
        <taxon>Pteriomorphia</taxon>
        <taxon>Mytilida</taxon>
        <taxon>Mytiloidea</taxon>
        <taxon>Mytilidae</taxon>
        <taxon>Mytilinae</taxon>
        <taxon>Mytilus</taxon>
    </lineage>
</organism>
<feature type="region of interest" description="Disordered" evidence="1">
    <location>
        <begin position="31"/>
        <end position="192"/>
    </location>
</feature>
<sequence>MEQLERDKMERERDKEERRRLMEEIRLEQQELQRRAQKRTFDSRGGGRDEYWSEPKRAATNENRFDDNRSFGTTERKVERYDRRAEQPRGTDSREARRFDDRREFNREERSDRRNDDRFDRGSGDQASFDRAARERNDRPVLREDRREGEFHRRSRSRDRSDTRVSRGRDEHRNERSHHTSPPRHTDNRDWKNERDFVHKFLSEDNRTQADTRLVVSRQNIGGTVSSGGRDSWQNNNIQDDRSRNKGFINQQQGVATQQGRSWGGASTMDRQNIIDNRPTIQQERFTAVQQEARGTFANTINPALVGNVQPSIFVPAVPNTAQMIISNQGLAAARQQEARFDAYKSIQSGGFRRY</sequence>
<proteinExistence type="predicted"/>
<comment type="caution">
    <text evidence="2">The sequence shown here is derived from an EMBL/GenBank/DDBJ whole genome shotgun (WGS) entry which is preliminary data.</text>
</comment>